<comment type="subcellular location">
    <subcellularLocation>
        <location evidence="1">Cell inner membrane</location>
        <topology evidence="1">Multi-pass membrane protein</topology>
    </subcellularLocation>
    <subcellularLocation>
        <location evidence="10">Cell membrane</location>
        <topology evidence="10">Multi-pass membrane protein</topology>
    </subcellularLocation>
</comment>
<dbReference type="CDD" id="cd06261">
    <property type="entry name" value="TM_PBP2"/>
    <property type="match status" value="1"/>
</dbReference>
<dbReference type="EMBL" id="JBHRTI010000003">
    <property type="protein sequence ID" value="MFC3147398.1"/>
    <property type="molecule type" value="Genomic_DNA"/>
</dbReference>
<comment type="subunit">
    <text evidence="9">The HisPMQJ complex is composed of two ATP-binding proteins (HisP), two transmembrane proteins (HisM and HisQ) and a solute-binding protein (HisJ). The HisPMQ-ArgT complex is composed of two ATP-binding proteins (HisP), two transmembrane proteins (HisM and HisQ) and a solute-binding protein (ArgT).</text>
</comment>
<dbReference type="PANTHER" id="PTHR30450">
    <property type="entry name" value="ABC TRANSPORTER PERMEASE"/>
    <property type="match status" value="1"/>
</dbReference>
<feature type="transmembrane region" description="Helical" evidence="10">
    <location>
        <begin position="160"/>
        <end position="183"/>
    </location>
</feature>
<dbReference type="InterPro" id="IPR051322">
    <property type="entry name" value="AA_ABC_Transporter_Permease"/>
</dbReference>
<organism evidence="12 13">
    <name type="scientific">Piscinibacterium candidicorallinum</name>
    <dbReference type="NCBI Taxonomy" id="1793872"/>
    <lineage>
        <taxon>Bacteria</taxon>
        <taxon>Pseudomonadati</taxon>
        <taxon>Pseudomonadota</taxon>
        <taxon>Betaproteobacteria</taxon>
        <taxon>Burkholderiales</taxon>
        <taxon>Piscinibacterium</taxon>
    </lineage>
</organism>
<evidence type="ECO:0000256" key="9">
    <source>
        <dbReference type="ARBA" id="ARBA00046835"/>
    </source>
</evidence>
<reference evidence="13" key="1">
    <citation type="journal article" date="2019" name="Int. J. Syst. Evol. Microbiol.">
        <title>The Global Catalogue of Microorganisms (GCM) 10K type strain sequencing project: providing services to taxonomists for standard genome sequencing and annotation.</title>
        <authorList>
            <consortium name="The Broad Institute Genomics Platform"/>
            <consortium name="The Broad Institute Genome Sequencing Center for Infectious Disease"/>
            <person name="Wu L."/>
            <person name="Ma J."/>
        </authorList>
    </citation>
    <scope>NUCLEOTIDE SEQUENCE [LARGE SCALE GENOMIC DNA]</scope>
    <source>
        <strain evidence="13">KCTC 52168</strain>
    </source>
</reference>
<keyword evidence="4" id="KW-1003">Cell membrane</keyword>
<comment type="caution">
    <text evidence="12">The sequence shown here is derived from an EMBL/GenBank/DDBJ whole genome shotgun (WGS) entry which is preliminary data.</text>
</comment>
<dbReference type="PANTHER" id="PTHR30450:SF2">
    <property type="entry name" value="ABC TRANSPORTER PERMEASE PROTEIN"/>
    <property type="match status" value="1"/>
</dbReference>
<keyword evidence="7 10" id="KW-0472">Membrane</keyword>
<sequence length="230" mass="25495">MNWDAIVESLPQYLNGLGTTLQLLAASLAIGLVFALPLAVLRAQADSLANLPVRAFTYVIRGTPMLVQLFLIYYGLAQFEFVRNSFAWPWLSSAWFCAVLAFGINTCAYTTEIIAGAIRNTSRGEIEAARACGMSRALMLRRIVIPSALRRSIPAYSNEVIMMLHGTSLASVVTLLDLTGAAREMNSRFYLPFEAFLTAAVFYLAVTGVLVLAFRQIEKRWLVYLQPRKS</sequence>
<gene>
    <name evidence="12" type="ORF">ACFOEN_07070</name>
</gene>
<dbReference type="Gene3D" id="1.10.3720.10">
    <property type="entry name" value="MetI-like"/>
    <property type="match status" value="1"/>
</dbReference>
<dbReference type="InterPro" id="IPR035906">
    <property type="entry name" value="MetI-like_sf"/>
</dbReference>
<feature type="domain" description="ABC transmembrane type-1" evidence="11">
    <location>
        <begin position="17"/>
        <end position="214"/>
    </location>
</feature>
<evidence type="ECO:0000256" key="7">
    <source>
        <dbReference type="ARBA" id="ARBA00023136"/>
    </source>
</evidence>
<evidence type="ECO:0000256" key="1">
    <source>
        <dbReference type="ARBA" id="ARBA00004429"/>
    </source>
</evidence>
<evidence type="ECO:0000313" key="13">
    <source>
        <dbReference type="Proteomes" id="UP001595556"/>
    </source>
</evidence>
<evidence type="ECO:0000256" key="6">
    <source>
        <dbReference type="ARBA" id="ARBA00022989"/>
    </source>
</evidence>
<evidence type="ECO:0000256" key="8">
    <source>
        <dbReference type="ARBA" id="ARBA00039779"/>
    </source>
</evidence>
<evidence type="ECO:0000256" key="10">
    <source>
        <dbReference type="RuleBase" id="RU363032"/>
    </source>
</evidence>
<dbReference type="SUPFAM" id="SSF161098">
    <property type="entry name" value="MetI-like"/>
    <property type="match status" value="1"/>
</dbReference>
<keyword evidence="13" id="KW-1185">Reference proteome</keyword>
<dbReference type="Proteomes" id="UP001595556">
    <property type="component" value="Unassembled WGS sequence"/>
</dbReference>
<evidence type="ECO:0000256" key="5">
    <source>
        <dbReference type="ARBA" id="ARBA00022692"/>
    </source>
</evidence>
<dbReference type="Pfam" id="PF00528">
    <property type="entry name" value="BPD_transp_1"/>
    <property type="match status" value="1"/>
</dbReference>
<comment type="similarity">
    <text evidence="2">Belongs to the binding-protein-dependent transport system permease family. HisMQ subfamily.</text>
</comment>
<proteinExistence type="inferred from homology"/>
<name>A0ABV7H458_9BURK</name>
<protein>
    <recommendedName>
        <fullName evidence="8">Histidine/lysine/arginine/ornithine transport system permease protein HisM</fullName>
    </recommendedName>
</protein>
<feature type="transmembrane region" description="Helical" evidence="10">
    <location>
        <begin position="20"/>
        <end position="43"/>
    </location>
</feature>
<keyword evidence="5 10" id="KW-0812">Transmembrane</keyword>
<dbReference type="PROSITE" id="PS50928">
    <property type="entry name" value="ABC_TM1"/>
    <property type="match status" value="1"/>
</dbReference>
<dbReference type="RefSeq" id="WP_377302375.1">
    <property type="nucleotide sequence ID" value="NZ_CP180191.1"/>
</dbReference>
<feature type="transmembrane region" description="Helical" evidence="10">
    <location>
        <begin position="88"/>
        <end position="109"/>
    </location>
</feature>
<evidence type="ECO:0000256" key="4">
    <source>
        <dbReference type="ARBA" id="ARBA00022475"/>
    </source>
</evidence>
<evidence type="ECO:0000313" key="12">
    <source>
        <dbReference type="EMBL" id="MFC3147398.1"/>
    </source>
</evidence>
<evidence type="ECO:0000259" key="11">
    <source>
        <dbReference type="PROSITE" id="PS50928"/>
    </source>
</evidence>
<feature type="transmembrane region" description="Helical" evidence="10">
    <location>
        <begin position="55"/>
        <end position="76"/>
    </location>
</feature>
<dbReference type="NCBIfam" id="TIGR01726">
    <property type="entry name" value="HEQRo_perm_3TM"/>
    <property type="match status" value="1"/>
</dbReference>
<feature type="transmembrane region" description="Helical" evidence="10">
    <location>
        <begin position="195"/>
        <end position="214"/>
    </location>
</feature>
<dbReference type="InterPro" id="IPR000515">
    <property type="entry name" value="MetI-like"/>
</dbReference>
<evidence type="ECO:0000256" key="3">
    <source>
        <dbReference type="ARBA" id="ARBA00022448"/>
    </source>
</evidence>
<accession>A0ABV7H458</accession>
<keyword evidence="6 10" id="KW-1133">Transmembrane helix</keyword>
<keyword evidence="3 10" id="KW-0813">Transport</keyword>
<dbReference type="InterPro" id="IPR010065">
    <property type="entry name" value="AA_ABC_transptr_permease_3TM"/>
</dbReference>
<evidence type="ECO:0000256" key="2">
    <source>
        <dbReference type="ARBA" id="ARBA00010072"/>
    </source>
</evidence>